<protein>
    <submittedName>
        <fullName evidence="1">Uncharacterized protein</fullName>
    </submittedName>
</protein>
<sequence length="91" mass="10093">MKKTLIIILTMAASTGFSMDASQLKEQALKVCETQLENVPEDMREMSKKICECKANKTDYEAVLTVKESGDTEKITADALKIAQECAEEVM</sequence>
<organism evidence="1">
    <name type="scientific">hydrothermal vent metagenome</name>
    <dbReference type="NCBI Taxonomy" id="652676"/>
    <lineage>
        <taxon>unclassified sequences</taxon>
        <taxon>metagenomes</taxon>
        <taxon>ecological metagenomes</taxon>
    </lineage>
</organism>
<evidence type="ECO:0000313" key="1">
    <source>
        <dbReference type="EMBL" id="VAW46746.1"/>
    </source>
</evidence>
<gene>
    <name evidence="1" type="ORF">MNBD_GAMMA02-233</name>
</gene>
<accession>A0A3B0WR61</accession>
<proteinExistence type="predicted"/>
<dbReference type="EMBL" id="UOFA01000303">
    <property type="protein sequence ID" value="VAW46746.1"/>
    <property type="molecule type" value="Genomic_DNA"/>
</dbReference>
<name>A0A3B0WR61_9ZZZZ</name>
<dbReference type="AlphaFoldDB" id="A0A3B0WR61"/>
<reference evidence="1" key="1">
    <citation type="submission" date="2018-06" db="EMBL/GenBank/DDBJ databases">
        <authorList>
            <person name="Zhirakovskaya E."/>
        </authorList>
    </citation>
    <scope>NUCLEOTIDE SEQUENCE</scope>
</reference>